<proteinExistence type="predicted"/>
<name>A0ABR2XGA4_9PEZI</name>
<feature type="region of interest" description="Disordered" evidence="1">
    <location>
        <begin position="353"/>
        <end position="401"/>
    </location>
</feature>
<dbReference type="Proteomes" id="UP001465668">
    <property type="component" value="Unassembled WGS sequence"/>
</dbReference>
<protein>
    <submittedName>
        <fullName evidence="2">Uncharacterized protein</fullName>
    </submittedName>
</protein>
<evidence type="ECO:0000256" key="1">
    <source>
        <dbReference type="SAM" id="MobiDB-lite"/>
    </source>
</evidence>
<keyword evidence="3" id="KW-1185">Reference proteome</keyword>
<accession>A0ABR2XGA4</accession>
<sequence>MSRTRRQFNPNTGQVFHEQQVPAALLKRKTPHEDWHRHQTPPLSFLGPPTRRGRSKSLKAMSLRICLENIGYMEEETFQNVPTHLLWELWDQLGPGQEFLSFQTWKAFSKFLSKDREPGKGMPLKLWTYSQSIIEPRVPLATYISPISSPKLDFIAHLTITGAVSFAASELFVLPGLKNLGVLEIIQPCDSQDAATFPRITDSIVREWSTQELGRDAAFPCLRVLRIWGEDFTTYRSLAYVTKFPVLGVYDVAGGRKEDWRIADIQHEAWNPEFGSYEQVGFGLFFQICGGSLDQNGQEVAPTPAIRDMVPMDETGALPSRPFASITLGHRDPAPRPSARRFKNNTHWTFRRSQPRLQEQRQPTQVVPGISRKRKSEDAKPCPPKSRNLQGVDALLSQFTR</sequence>
<evidence type="ECO:0000313" key="3">
    <source>
        <dbReference type="Proteomes" id="UP001465668"/>
    </source>
</evidence>
<feature type="region of interest" description="Disordered" evidence="1">
    <location>
        <begin position="30"/>
        <end position="54"/>
    </location>
</feature>
<dbReference type="EMBL" id="JARVKM010000058">
    <property type="protein sequence ID" value="KAK9772700.1"/>
    <property type="molecule type" value="Genomic_DNA"/>
</dbReference>
<gene>
    <name evidence="2" type="ORF">SCAR479_10570</name>
</gene>
<organism evidence="2 3">
    <name type="scientific">Seiridium cardinale</name>
    <dbReference type="NCBI Taxonomy" id="138064"/>
    <lineage>
        <taxon>Eukaryota</taxon>
        <taxon>Fungi</taxon>
        <taxon>Dikarya</taxon>
        <taxon>Ascomycota</taxon>
        <taxon>Pezizomycotina</taxon>
        <taxon>Sordariomycetes</taxon>
        <taxon>Xylariomycetidae</taxon>
        <taxon>Amphisphaeriales</taxon>
        <taxon>Sporocadaceae</taxon>
        <taxon>Seiridium</taxon>
    </lineage>
</organism>
<feature type="compositionally biased region" description="Polar residues" evidence="1">
    <location>
        <begin position="355"/>
        <end position="365"/>
    </location>
</feature>
<reference evidence="2 3" key="1">
    <citation type="submission" date="2024-02" db="EMBL/GenBank/DDBJ databases">
        <title>First draft genome assembly of two strains of Seiridium cardinale.</title>
        <authorList>
            <person name="Emiliani G."/>
            <person name="Scali E."/>
        </authorList>
    </citation>
    <scope>NUCLEOTIDE SEQUENCE [LARGE SCALE GENOMIC DNA]</scope>
    <source>
        <strain evidence="2 3">BM-138-000479</strain>
    </source>
</reference>
<evidence type="ECO:0000313" key="2">
    <source>
        <dbReference type="EMBL" id="KAK9772700.1"/>
    </source>
</evidence>
<comment type="caution">
    <text evidence="2">The sequence shown here is derived from an EMBL/GenBank/DDBJ whole genome shotgun (WGS) entry which is preliminary data.</text>
</comment>